<dbReference type="RefSeq" id="WP_204908542.1">
    <property type="nucleotide sequence ID" value="NZ_JACJLV010000012.1"/>
</dbReference>
<dbReference type="Proteomes" id="UP000713880">
    <property type="component" value="Unassembled WGS sequence"/>
</dbReference>
<keyword evidence="5" id="KW-1185">Reference proteome</keyword>
<dbReference type="SUPFAM" id="SSF56300">
    <property type="entry name" value="Metallo-dependent phosphatases"/>
    <property type="match status" value="1"/>
</dbReference>
<gene>
    <name evidence="4" type="ORF">H6A13_05150</name>
</gene>
<evidence type="ECO:0000256" key="1">
    <source>
        <dbReference type="ARBA" id="ARBA00005662"/>
    </source>
</evidence>
<organism evidence="4 5">
    <name type="scientific">Mordavella massiliensis</name>
    <dbReference type="NCBI Taxonomy" id="1871024"/>
    <lineage>
        <taxon>Bacteria</taxon>
        <taxon>Bacillati</taxon>
        <taxon>Bacillota</taxon>
        <taxon>Clostridia</taxon>
        <taxon>Eubacteriales</taxon>
        <taxon>Clostridiaceae</taxon>
        <taxon>Mordavella</taxon>
    </lineage>
</organism>
<dbReference type="Gene3D" id="3.60.21.10">
    <property type="match status" value="1"/>
</dbReference>
<evidence type="ECO:0000313" key="4">
    <source>
        <dbReference type="EMBL" id="MBM6826496.1"/>
    </source>
</evidence>
<proteinExistence type="inferred from homology"/>
<dbReference type="Pfam" id="PF09587">
    <property type="entry name" value="PGA_cap"/>
    <property type="match status" value="1"/>
</dbReference>
<reference evidence="4" key="1">
    <citation type="submission" date="2020-08" db="EMBL/GenBank/DDBJ databases">
        <authorList>
            <person name="Cejkova D."/>
            <person name="Kubasova T."/>
            <person name="Jahodarova E."/>
            <person name="Rychlik I."/>
        </authorList>
    </citation>
    <scope>NUCLEOTIDE SEQUENCE</scope>
    <source>
        <strain evidence="4">An420c</strain>
    </source>
</reference>
<dbReference type="EMBL" id="JACJLV010000012">
    <property type="protein sequence ID" value="MBM6826496.1"/>
    <property type="molecule type" value="Genomic_DNA"/>
</dbReference>
<dbReference type="InterPro" id="IPR019079">
    <property type="entry name" value="Capsule_synth_CapA"/>
</dbReference>
<feature type="domain" description="Capsule synthesis protein CapA" evidence="3">
    <location>
        <begin position="111"/>
        <end position="377"/>
    </location>
</feature>
<dbReference type="InterPro" id="IPR052169">
    <property type="entry name" value="CW_Biosynth-Accessory"/>
</dbReference>
<name>A0A939BBU5_9CLOT</name>
<dbReference type="PANTHER" id="PTHR33393:SF12">
    <property type="entry name" value="CAPSULE BIOSYNTHESIS PROTEIN CAPA"/>
    <property type="match status" value="1"/>
</dbReference>
<dbReference type="InterPro" id="IPR029052">
    <property type="entry name" value="Metallo-depent_PP-like"/>
</dbReference>
<keyword evidence="2" id="KW-1133">Transmembrane helix</keyword>
<dbReference type="PANTHER" id="PTHR33393">
    <property type="entry name" value="POLYGLUTAMINE SYNTHESIS ACCESSORY PROTEIN RV0574C-RELATED"/>
    <property type="match status" value="1"/>
</dbReference>
<feature type="transmembrane region" description="Helical" evidence="2">
    <location>
        <begin position="62"/>
        <end position="84"/>
    </location>
</feature>
<accession>A0A939BBU5</accession>
<dbReference type="AlphaFoldDB" id="A0A939BBU5"/>
<evidence type="ECO:0000313" key="5">
    <source>
        <dbReference type="Proteomes" id="UP000713880"/>
    </source>
</evidence>
<protein>
    <submittedName>
        <fullName evidence="4">CapA family protein</fullName>
    </submittedName>
</protein>
<dbReference type="CDD" id="cd07381">
    <property type="entry name" value="MPP_CapA"/>
    <property type="match status" value="1"/>
</dbReference>
<evidence type="ECO:0000259" key="3">
    <source>
        <dbReference type="SMART" id="SM00854"/>
    </source>
</evidence>
<reference evidence="4" key="2">
    <citation type="journal article" date="2021" name="Sci. Rep.">
        <title>The distribution of antibiotic resistance genes in chicken gut microbiota commensals.</title>
        <authorList>
            <person name="Juricova H."/>
            <person name="Matiasovicova J."/>
            <person name="Kubasova T."/>
            <person name="Cejkova D."/>
            <person name="Rychlik I."/>
        </authorList>
    </citation>
    <scope>NUCLEOTIDE SEQUENCE</scope>
    <source>
        <strain evidence="4">An420c</strain>
    </source>
</reference>
<comment type="caution">
    <text evidence="4">The sequence shown here is derived from an EMBL/GenBank/DDBJ whole genome shotgun (WGS) entry which is preliminary data.</text>
</comment>
<dbReference type="SMART" id="SM00854">
    <property type="entry name" value="PGA_cap"/>
    <property type="match status" value="1"/>
</dbReference>
<evidence type="ECO:0000256" key="2">
    <source>
        <dbReference type="SAM" id="Phobius"/>
    </source>
</evidence>
<sequence>MSEFEEHRKKAQERMERQEKLERLEHRRLHASHHTESHKAHSHHRNRRRSDLSYFLESDRNFYIFLFGIILCGILLAALTSLAVPTKEELQKKAEAEKAAAEAQFTPSKATWTAAGDVVFHGPIMESATYYNSEDNTYNYDPIFDYCRDLIEASDMATVTLETSLAGEEAGYSSYPIFRSPDALADSLAGCGFDMINLASNHVYDGGDEGLLRTMDVLKERDLGYLGTRSDEEQKTYNVVDVNGIKIGVISYVFETTEEDGEVSINSIPLSEEIAPLINSFNYNDLDSFYAEVENSLAAMKKEGAQYTIAYMHWGNEYQTTPSEQQETIAQELCDLGIDTLIGSHPHVIQPVDVLTSTDGKHQMLCAYAIGNFLSNQQIEYMTEELPTGETEDSYLLSLSLSSNKKGKVTLEDVTFTPMWTHRYPGEKDAAFLVLPVDDTENLEDVTGVTGIKEEADESAARTQAIIGEGVEKVKEALPLKSAL</sequence>
<comment type="similarity">
    <text evidence="1">Belongs to the CapA family.</text>
</comment>
<keyword evidence="2" id="KW-0812">Transmembrane</keyword>
<keyword evidence="2" id="KW-0472">Membrane</keyword>